<dbReference type="InterPro" id="IPR043128">
    <property type="entry name" value="Rev_trsase/Diguanyl_cyclase"/>
</dbReference>
<dbReference type="InterPro" id="IPR043502">
    <property type="entry name" value="DNA/RNA_pol_sf"/>
</dbReference>
<protein>
    <recommendedName>
        <fullName evidence="3">Reverse transcriptase domain-containing protein</fullName>
    </recommendedName>
</protein>
<dbReference type="SUPFAM" id="SSF56672">
    <property type="entry name" value="DNA/RNA polymerases"/>
    <property type="match status" value="1"/>
</dbReference>
<accession>X6N5F4</accession>
<dbReference type="Proteomes" id="UP000023152">
    <property type="component" value="Unassembled WGS sequence"/>
</dbReference>
<dbReference type="AlphaFoldDB" id="X6N5F4"/>
<evidence type="ECO:0000313" key="1">
    <source>
        <dbReference type="EMBL" id="ETO21251.1"/>
    </source>
</evidence>
<reference evidence="1 2" key="1">
    <citation type="journal article" date="2013" name="Curr. Biol.">
        <title>The Genome of the Foraminiferan Reticulomyxa filosa.</title>
        <authorList>
            <person name="Glockner G."/>
            <person name="Hulsmann N."/>
            <person name="Schleicher M."/>
            <person name="Noegel A.A."/>
            <person name="Eichinger L."/>
            <person name="Gallinger C."/>
            <person name="Pawlowski J."/>
            <person name="Sierra R."/>
            <person name="Euteneuer U."/>
            <person name="Pillet L."/>
            <person name="Moustafa A."/>
            <person name="Platzer M."/>
            <person name="Groth M."/>
            <person name="Szafranski K."/>
            <person name="Schliwa M."/>
        </authorList>
    </citation>
    <scope>NUCLEOTIDE SEQUENCE [LARGE SCALE GENOMIC DNA]</scope>
</reference>
<evidence type="ECO:0000313" key="2">
    <source>
        <dbReference type="Proteomes" id="UP000023152"/>
    </source>
</evidence>
<name>X6N5F4_RETFI</name>
<dbReference type="EMBL" id="ASPP01011809">
    <property type="protein sequence ID" value="ETO21251.1"/>
    <property type="molecule type" value="Genomic_DNA"/>
</dbReference>
<sequence>MIGFTNAPATSEYIMTFLFSYMDDVDVYIDDVLITSNSEESNIKVLTEIFMYFLNYTKKILNILKPKKQLERLLYLVRLIAKFITNLSKLINYFERIQNRFLTNTDKAFEKLKLAISHVQLLRYLKQNNYLLYI</sequence>
<keyword evidence="2" id="KW-1185">Reference proteome</keyword>
<proteinExistence type="predicted"/>
<organism evidence="1 2">
    <name type="scientific">Reticulomyxa filosa</name>
    <dbReference type="NCBI Taxonomy" id="46433"/>
    <lineage>
        <taxon>Eukaryota</taxon>
        <taxon>Sar</taxon>
        <taxon>Rhizaria</taxon>
        <taxon>Retaria</taxon>
        <taxon>Foraminifera</taxon>
        <taxon>Monothalamids</taxon>
        <taxon>Reticulomyxidae</taxon>
        <taxon>Reticulomyxa</taxon>
    </lineage>
</organism>
<dbReference type="Gene3D" id="3.30.70.270">
    <property type="match status" value="1"/>
</dbReference>
<evidence type="ECO:0008006" key="3">
    <source>
        <dbReference type="Google" id="ProtNLM"/>
    </source>
</evidence>
<comment type="caution">
    <text evidence="1">The sequence shown here is derived from an EMBL/GenBank/DDBJ whole genome shotgun (WGS) entry which is preliminary data.</text>
</comment>
<gene>
    <name evidence="1" type="ORF">RFI_15948</name>
</gene>